<sequence>MAADPISHVGIMSMTSLMASRTVRPDPLAHSYGSPDVFGRYHNPNGDTIFQFHERPEGEFRARADSHFAWADFTVCPQWFIDSQWHLPFVKARPPEATIKNHELSFCWWDLGDNHFVEAKGSAFRDLGTLREDIADSLRNEARKLQSACQEIKQLKDYGCLFYLANKTVNAALQLKFCTFSKL</sequence>
<dbReference type="EMBL" id="DS547092">
    <property type="protein sequence ID" value="EDR14716.1"/>
    <property type="molecule type" value="Genomic_DNA"/>
</dbReference>
<gene>
    <name evidence="1" type="ORF">LACBIDRAFT_321956</name>
</gene>
<evidence type="ECO:0000313" key="2">
    <source>
        <dbReference type="Proteomes" id="UP000001194"/>
    </source>
</evidence>
<reference evidence="1 2" key="1">
    <citation type="journal article" date="2008" name="Nature">
        <title>The genome of Laccaria bicolor provides insights into mycorrhizal symbiosis.</title>
        <authorList>
            <person name="Martin F."/>
            <person name="Aerts A."/>
            <person name="Ahren D."/>
            <person name="Brun A."/>
            <person name="Danchin E.G.J."/>
            <person name="Duchaussoy F."/>
            <person name="Gibon J."/>
            <person name="Kohler A."/>
            <person name="Lindquist E."/>
            <person name="Pereda V."/>
            <person name="Salamov A."/>
            <person name="Shapiro H.J."/>
            <person name="Wuyts J."/>
            <person name="Blaudez D."/>
            <person name="Buee M."/>
            <person name="Brokstein P."/>
            <person name="Canbaeck B."/>
            <person name="Cohen D."/>
            <person name="Courty P.E."/>
            <person name="Coutinho P.M."/>
            <person name="Delaruelle C."/>
            <person name="Detter J.C."/>
            <person name="Deveau A."/>
            <person name="DiFazio S."/>
            <person name="Duplessis S."/>
            <person name="Fraissinet-Tachet L."/>
            <person name="Lucic E."/>
            <person name="Frey-Klett P."/>
            <person name="Fourrey C."/>
            <person name="Feussner I."/>
            <person name="Gay G."/>
            <person name="Grimwood J."/>
            <person name="Hoegger P.J."/>
            <person name="Jain P."/>
            <person name="Kilaru S."/>
            <person name="Labbe J."/>
            <person name="Lin Y.C."/>
            <person name="Legue V."/>
            <person name="Le Tacon F."/>
            <person name="Marmeisse R."/>
            <person name="Melayah D."/>
            <person name="Montanini B."/>
            <person name="Muratet M."/>
            <person name="Nehls U."/>
            <person name="Niculita-Hirzel H."/>
            <person name="Oudot-Le Secq M.P."/>
            <person name="Peter M."/>
            <person name="Quesneville H."/>
            <person name="Rajashekar B."/>
            <person name="Reich M."/>
            <person name="Rouhier N."/>
            <person name="Schmutz J."/>
            <person name="Yin T."/>
            <person name="Chalot M."/>
            <person name="Henrissat B."/>
            <person name="Kuees U."/>
            <person name="Lucas S."/>
            <person name="Van de Peer Y."/>
            <person name="Podila G.K."/>
            <person name="Polle A."/>
            <person name="Pukkila P.J."/>
            <person name="Richardson P.M."/>
            <person name="Rouze P."/>
            <person name="Sanders I.R."/>
            <person name="Stajich J.E."/>
            <person name="Tunlid A."/>
            <person name="Tuskan G."/>
            <person name="Grigoriev I.V."/>
        </authorList>
    </citation>
    <scope>NUCLEOTIDE SEQUENCE [LARGE SCALE GENOMIC DNA]</scope>
    <source>
        <strain evidence="2">S238N-H82 / ATCC MYA-4686</strain>
    </source>
</reference>
<evidence type="ECO:0000313" key="1">
    <source>
        <dbReference type="EMBL" id="EDR14716.1"/>
    </source>
</evidence>
<dbReference type="HOGENOM" id="CLU_1475411_0_0_1"/>
<protein>
    <submittedName>
        <fullName evidence="1">Predicted protein</fullName>
    </submittedName>
</protein>
<dbReference type="GeneID" id="6070758"/>
<dbReference type="OrthoDB" id="2634326at2759"/>
<dbReference type="AlphaFoldDB" id="B0CUR8"/>
<organism evidence="2">
    <name type="scientific">Laccaria bicolor (strain S238N-H82 / ATCC MYA-4686)</name>
    <name type="common">Bicoloured deceiver</name>
    <name type="synonym">Laccaria laccata var. bicolor</name>
    <dbReference type="NCBI Taxonomy" id="486041"/>
    <lineage>
        <taxon>Eukaryota</taxon>
        <taxon>Fungi</taxon>
        <taxon>Dikarya</taxon>
        <taxon>Basidiomycota</taxon>
        <taxon>Agaricomycotina</taxon>
        <taxon>Agaricomycetes</taxon>
        <taxon>Agaricomycetidae</taxon>
        <taxon>Agaricales</taxon>
        <taxon>Agaricineae</taxon>
        <taxon>Hydnangiaceae</taxon>
        <taxon>Laccaria</taxon>
    </lineage>
</organism>
<dbReference type="Proteomes" id="UP000001194">
    <property type="component" value="Unassembled WGS sequence"/>
</dbReference>
<accession>B0CUR8</accession>
<dbReference type="InParanoid" id="B0CUR8"/>
<proteinExistence type="predicted"/>
<dbReference type="KEGG" id="lbc:LACBIDRAFT_321956"/>
<dbReference type="RefSeq" id="XP_001875275.1">
    <property type="nucleotide sequence ID" value="XM_001875240.1"/>
</dbReference>
<keyword evidence="2" id="KW-1185">Reference proteome</keyword>
<name>B0CUR8_LACBS</name>